<proteinExistence type="predicted"/>
<comment type="caution">
    <text evidence="12">The sequence shown here is derived from an EMBL/GenBank/DDBJ whole genome shotgun (WGS) entry which is preliminary data.</text>
</comment>
<dbReference type="Gene3D" id="2.10.25.10">
    <property type="entry name" value="Laminin"/>
    <property type="match status" value="1"/>
</dbReference>
<feature type="disulfide bond" evidence="7">
    <location>
        <begin position="1394"/>
        <end position="1404"/>
    </location>
</feature>
<feature type="transmembrane region" description="Helical" evidence="9">
    <location>
        <begin position="1640"/>
        <end position="1662"/>
    </location>
</feature>
<dbReference type="SMART" id="SM00112">
    <property type="entry name" value="CA"/>
    <property type="match status" value="4"/>
</dbReference>
<feature type="disulfide bond" evidence="7">
    <location>
        <begin position="1455"/>
        <end position="1464"/>
    </location>
</feature>
<dbReference type="PROSITE" id="PS01186">
    <property type="entry name" value="EGF_2"/>
    <property type="match status" value="1"/>
</dbReference>
<dbReference type="SUPFAM" id="SSF57196">
    <property type="entry name" value="EGF/Laminin"/>
    <property type="match status" value="1"/>
</dbReference>
<dbReference type="SMART" id="SM00179">
    <property type="entry name" value="EGF_CA"/>
    <property type="match status" value="1"/>
</dbReference>
<organism evidence="12 13">
    <name type="scientific">Rotaria sordida</name>
    <dbReference type="NCBI Taxonomy" id="392033"/>
    <lineage>
        <taxon>Eukaryota</taxon>
        <taxon>Metazoa</taxon>
        <taxon>Spiralia</taxon>
        <taxon>Gnathifera</taxon>
        <taxon>Rotifera</taxon>
        <taxon>Eurotatoria</taxon>
        <taxon>Bdelloidea</taxon>
        <taxon>Philodinida</taxon>
        <taxon>Philodinidae</taxon>
        <taxon>Rotaria</taxon>
    </lineage>
</organism>
<keyword evidence="2 9" id="KW-0812">Transmembrane</keyword>
<evidence type="ECO:0000259" key="10">
    <source>
        <dbReference type="PROSITE" id="PS50026"/>
    </source>
</evidence>
<dbReference type="PROSITE" id="PS50026">
    <property type="entry name" value="EGF_3"/>
    <property type="match status" value="2"/>
</dbReference>
<gene>
    <name evidence="12" type="ORF">ZHD862_LOCUS14406</name>
</gene>
<comment type="caution">
    <text evidence="7">Lacks conserved residue(s) required for the propagation of feature annotation.</text>
</comment>
<dbReference type="InterPro" id="IPR000742">
    <property type="entry name" value="EGF"/>
</dbReference>
<dbReference type="Gene3D" id="2.60.40.60">
    <property type="entry name" value="Cadherins"/>
    <property type="match status" value="4"/>
</dbReference>
<evidence type="ECO:0000256" key="4">
    <source>
        <dbReference type="ARBA" id="ARBA00023157"/>
    </source>
</evidence>
<evidence type="ECO:0000313" key="12">
    <source>
        <dbReference type="EMBL" id="CAF1038139.1"/>
    </source>
</evidence>
<keyword evidence="3 9" id="KW-1133">Transmembrane helix</keyword>
<evidence type="ECO:0000256" key="5">
    <source>
        <dbReference type="ARBA" id="ARBA00023180"/>
    </source>
</evidence>
<dbReference type="Proteomes" id="UP000663864">
    <property type="component" value="Unassembled WGS sequence"/>
</dbReference>
<feature type="domain" description="Cadherin" evidence="11">
    <location>
        <begin position="397"/>
        <end position="499"/>
    </location>
</feature>
<evidence type="ECO:0000256" key="7">
    <source>
        <dbReference type="PROSITE-ProRule" id="PRU00076"/>
    </source>
</evidence>
<name>A0A814JE80_9BILA</name>
<feature type="domain" description="EGF-like" evidence="10">
    <location>
        <begin position="1427"/>
        <end position="1465"/>
    </location>
</feature>
<dbReference type="CDD" id="cd11304">
    <property type="entry name" value="Cadherin_repeat"/>
    <property type="match status" value="3"/>
</dbReference>
<comment type="subcellular location">
    <subcellularLocation>
        <location evidence="1">Membrane</location>
        <topology evidence="1">Single-pass membrane protein</topology>
    </subcellularLocation>
</comment>
<dbReference type="GO" id="GO:0005886">
    <property type="term" value="C:plasma membrane"/>
    <property type="evidence" value="ECO:0007669"/>
    <property type="project" value="TreeGrafter"/>
</dbReference>
<sequence length="2643" mass="301935">MPQTTDQSRLNYEEQNQHKICIQFSNHSEVIEKNFSINIEDINEPPYNLQCSNQTGICTVFDDDFNQTLKFQMKPINSLDNETLFEIICTDNGQPSLSVSTHIKTLPDDMTLIFVPIFLLIVRVDDDSNTIDKLIRDNIVILYSNDGDKTEQRQRQRRQLNSSPQDIYFNISYLSVPENSQNSEIAHVYVVDEDNYNYTCSIYTYNIPRRYQPFEIVNRILRTKLTTNNTNYALDFERMPAYDITVTCSDLIHHFTISKNFTIAVSDVNEAPVALTLTSNILPENSPIGYVIGQLETIDPDKYSVNQTFQYTIVTDLSHAFTLENDKLILTRENVLDMCISQPDLCPHDYEQTTSLRIRILVEDNGVPQASQKFWILIRITDENDPPLNLQLDKNIVMENSPIGTLIGSFSVEDQDLYQIHTYTLLNQSSFSSTGHILTIEDNGLRLLRSPDYEQEQFVLITVQAIDNGIPPKNITNVFLIEIRDIDELPNTYIFIPNIDNIISNDTINNLINEINPIQTNYLPQNAYFQSSLGQIIFLIEDRDRDINLYGYDGTLLNELGFSKPTCTVLTQIPYRLLCKSIVTIANPHSVYDNNDYDGHLVVTLLTLTSNNKTITFSKPLRIKFENISLTINNQEKESIYIPKYHSTSFIIGSINAIDVIAAGQPVANVRLNENSSLSYPLEIVNSTILKVLDDVDFSSSNLSLIFNVSVLVTTTGENSRVVEKRLTVYVKDPNDFNFTLSNNKTMENSHENTSIGNFIIENGIDNYTIILIDDANERFKLNGTNLLTAKKYIEHCHLNQTCPLNHETEPIINITVAVYDQLTNQILRFVTFPIEIEDENETPYNLTLSSQFVPENTTIGSTIGIINAMDIDSNQTLTYTTTTTNSIFTIIDNRLILNKKLNYDKRQFIPIIIRATDNGQPPTFTENLFIINVTSVNGPSINVTSDLMTVNIPQNSTSLIVGLLRIIDPDVNENFTITFDKPNYQALLPAKNSYSIIADDDYELMGQIYYVSIVDLDPPRGQDQANYFVNVTANITDVGGYSVTHEFRINYVLRRTTNLTTTSTKQEMEKRDASLLQALHIRIYETTPPNTPIVRGLLRSSSFNNSLSNLPTCTAIDDQGYSFIVNTTNTNQLAFIIFLPDNYTLNSTTDPTIIINVKCRITNDTNVDQDIVIDVLPAPPTIQINFNQTKTFYATNTINNDTILGTFNLIELTTIPTNRTYDLSLVNNQDIFQLLPNGSLIQIGQYPSDILKFDNPKVDLIIQAIETTPDTLTRLIQKTFSVPIIVNSSIPTITFSQSSISNNTNPNTTIGHFTIHNISIPYQLELIDTYNNSLELSSDRNNLILKKPINTIPLINNRTQLQIKVALINATNETILTTIFPLRIIYPIIIDSCLNKDCGNGTCIPLDETLSYCLCTAGYRGIDCRRIDSCAYSPCTHNSICHQLSSEGNFSCQCLPNYSGIFCEIPIDICQVNKSSCPSTDICIPIYNNLTNFFACISRDELQYFVFDYLNDYKNIDIVDDENFPKKFQDFINNTLLLTENIILPETKILGPHKYNRAQLISVAVQMSNESFTTLNNALEIFCINQSLIMDLFAREICSGYQQAIYLDKYFKSTPDFCPNCTFIEAADKYYWFDNIIPYLPLLITIIIASLLIAAIPFISFNSNTPKKVTLPLMKAMKGPEHEEIPTLVKSVRSAAKISCYSYRERNDSGYESNEDTDNYIEEIITNYQQEFYVYPVSSRPRSISMERQGTTIDDLISQNNNLPSRSTNFSRNSRRYVQRSVSMSPQKLNRQSSINNSQTLKPIIQRRPTLFNSSLGSLIHLTGTPRLNYDDDTYVSTTFRNENTSKFVIGTLWNTFALVNNLFLQRPRNRRNAISGDSNIRAVELARLEQLYSFAERDQANELPTNNLESIFTDVLSQSKRHKTNHLQSIIFDMLSSPRQHHCNCYGNHHLPTCIYYDHSVPYVRRFPGSTSQLETVFHDVHKLNRPHRQDAGTQSHIEKPLRIFTHIKPTTNVSTQYSPIRDKNSTELNLKKKDDKYYYYDSIDVSTQTIEHKKNSLNDISTQFSPIPIDDNKDMNFLYQPKSRTNIYDDRIYANVSTQFSPTPVENISSNFKSQIINDMKIKHTNASTQFSPIPVEDISTQYYIEEIKDKKPKYTNNLTQLNSKINQDNTIHDQKNLVMNELKQILSSSTSKESTIHEEKSEKKSPPPHSVRSLVSMFETTSLPKKLNINSQPKSFTNLTTNSRKLISPLDSKSISMGLEEVHSSIAHDVIEQYANEVASNIVDNAVLTAITTTVYHNEQEQQPRRFSFYNNSGGHGKSLLFQSNTFVPSNGTVNQEEIQDFRAESAASSTLLNDPLVSTMPLNTEDESQHTLIVGRYVDGNDSKRWKTRQHRSLTVDTKFDLSSSSSSVSLNDEQINHQQYLSNSQLFSAHELYIRPWLIRRATLPNIHCLDNNLNDTRVEAITTTTPTTINSLDMFFNIFPNNHNLDLFTRFTCLITILLYLDDVHDENSNKILYDELNQIEKQFINEILTPSKINTNVFQTINPDGSKRYRTGFILNINPSNTKNLPKIFSKQIEWKRVKIITRRFRKKYQHYKQLIKNDQKKISNQSNIENYFKYFDTTSKRRMKKYAKHYAEKL</sequence>
<dbReference type="Pfam" id="PF00028">
    <property type="entry name" value="Cadherin"/>
    <property type="match status" value="1"/>
</dbReference>
<dbReference type="InterPro" id="IPR050174">
    <property type="entry name" value="Protocadherin/Cadherin-CA"/>
</dbReference>
<evidence type="ECO:0000256" key="8">
    <source>
        <dbReference type="SAM" id="MobiDB-lite"/>
    </source>
</evidence>
<evidence type="ECO:0000256" key="3">
    <source>
        <dbReference type="ARBA" id="ARBA00022989"/>
    </source>
</evidence>
<dbReference type="PANTHER" id="PTHR24028">
    <property type="entry name" value="CADHERIN-87A"/>
    <property type="match status" value="1"/>
</dbReference>
<feature type="domain" description="Cadherin" evidence="11">
    <location>
        <begin position="168"/>
        <end position="274"/>
    </location>
</feature>
<dbReference type="InterPro" id="IPR001881">
    <property type="entry name" value="EGF-like_Ca-bd_dom"/>
</dbReference>
<dbReference type="PROSITE" id="PS00022">
    <property type="entry name" value="EGF_1"/>
    <property type="match status" value="2"/>
</dbReference>
<dbReference type="SUPFAM" id="SSF49313">
    <property type="entry name" value="Cadherin-like"/>
    <property type="match status" value="3"/>
</dbReference>
<keyword evidence="5" id="KW-0325">Glycoprotein</keyword>
<dbReference type="GO" id="GO:0007156">
    <property type="term" value="P:homophilic cell adhesion via plasma membrane adhesion molecules"/>
    <property type="evidence" value="ECO:0007669"/>
    <property type="project" value="InterPro"/>
</dbReference>
<evidence type="ECO:0000256" key="9">
    <source>
        <dbReference type="SAM" id="Phobius"/>
    </source>
</evidence>
<feature type="disulfide bond" evidence="7">
    <location>
        <begin position="1416"/>
        <end position="1425"/>
    </location>
</feature>
<feature type="region of interest" description="Disordered" evidence="8">
    <location>
        <begin position="2192"/>
        <end position="2214"/>
    </location>
</feature>
<evidence type="ECO:0000259" key="11">
    <source>
        <dbReference type="PROSITE" id="PS50268"/>
    </source>
</evidence>
<feature type="disulfide bond" evidence="7">
    <location>
        <begin position="1436"/>
        <end position="1453"/>
    </location>
</feature>
<feature type="domain" description="Cadherin" evidence="11">
    <location>
        <begin position="282"/>
        <end position="388"/>
    </location>
</feature>
<evidence type="ECO:0008006" key="14">
    <source>
        <dbReference type="Google" id="ProtNLM"/>
    </source>
</evidence>
<dbReference type="InterPro" id="IPR015919">
    <property type="entry name" value="Cadherin-like_sf"/>
</dbReference>
<dbReference type="SMART" id="SM00181">
    <property type="entry name" value="EGF"/>
    <property type="match status" value="2"/>
</dbReference>
<protein>
    <recommendedName>
        <fullName evidence="14">Cadherin</fullName>
    </recommendedName>
</protein>
<dbReference type="GO" id="GO:0005509">
    <property type="term" value="F:calcium ion binding"/>
    <property type="evidence" value="ECO:0007669"/>
    <property type="project" value="UniProtKB-UniRule"/>
</dbReference>
<accession>A0A814JE80</accession>
<evidence type="ECO:0000256" key="2">
    <source>
        <dbReference type="ARBA" id="ARBA00022692"/>
    </source>
</evidence>
<evidence type="ECO:0000256" key="6">
    <source>
        <dbReference type="PROSITE-ProRule" id="PRU00043"/>
    </source>
</evidence>
<keyword evidence="6" id="KW-0106">Calcium</keyword>
<feature type="domain" description="EGF-like" evidence="10">
    <location>
        <begin position="1390"/>
        <end position="1426"/>
    </location>
</feature>
<dbReference type="PANTHER" id="PTHR24028:SF316">
    <property type="entry name" value="NEURAL-CADHERIN-LIKE"/>
    <property type="match status" value="1"/>
</dbReference>
<feature type="domain" description="Cadherin" evidence="11">
    <location>
        <begin position="854"/>
        <end position="942"/>
    </location>
</feature>
<dbReference type="PROSITE" id="PS50268">
    <property type="entry name" value="CADHERIN_2"/>
    <property type="match status" value="4"/>
</dbReference>
<keyword evidence="4 7" id="KW-1015">Disulfide bond</keyword>
<dbReference type="InterPro" id="IPR002126">
    <property type="entry name" value="Cadherin-like_dom"/>
</dbReference>
<feature type="transmembrane region" description="Helical" evidence="9">
    <location>
        <begin position="1849"/>
        <end position="1866"/>
    </location>
</feature>
<reference evidence="12" key="1">
    <citation type="submission" date="2021-02" db="EMBL/GenBank/DDBJ databases">
        <authorList>
            <person name="Nowell W R."/>
        </authorList>
    </citation>
    <scope>NUCLEOTIDE SEQUENCE</scope>
</reference>
<keyword evidence="7" id="KW-0245">EGF-like domain</keyword>
<evidence type="ECO:0000256" key="1">
    <source>
        <dbReference type="ARBA" id="ARBA00004167"/>
    </source>
</evidence>
<keyword evidence="9" id="KW-0472">Membrane</keyword>
<feature type="compositionally biased region" description="Basic and acidic residues" evidence="8">
    <location>
        <begin position="2198"/>
        <end position="2209"/>
    </location>
</feature>
<evidence type="ECO:0000313" key="13">
    <source>
        <dbReference type="Proteomes" id="UP000663864"/>
    </source>
</evidence>
<dbReference type="EMBL" id="CAJNOT010000624">
    <property type="protein sequence ID" value="CAF1038139.1"/>
    <property type="molecule type" value="Genomic_DNA"/>
</dbReference>